<dbReference type="Pfam" id="PF07714">
    <property type="entry name" value="PK_Tyr_Ser-Thr"/>
    <property type="match status" value="1"/>
</dbReference>
<dbReference type="InterPro" id="IPR000719">
    <property type="entry name" value="Prot_kinase_dom"/>
</dbReference>
<evidence type="ECO:0000313" key="2">
    <source>
        <dbReference type="Proteomes" id="UP000887575"/>
    </source>
</evidence>
<reference evidence="3" key="1">
    <citation type="submission" date="2024-02" db="UniProtKB">
        <authorList>
            <consortium name="WormBaseParasite"/>
        </authorList>
    </citation>
    <scope>IDENTIFICATION</scope>
</reference>
<accession>A0AAF3EXG0</accession>
<dbReference type="PROSITE" id="PS50011">
    <property type="entry name" value="PROTEIN_KINASE_DOM"/>
    <property type="match status" value="1"/>
</dbReference>
<dbReference type="PANTHER" id="PTHR44329">
    <property type="entry name" value="SERINE/THREONINE-PROTEIN KINASE TNNI3K-RELATED"/>
    <property type="match status" value="1"/>
</dbReference>
<keyword evidence="2" id="KW-1185">Reference proteome</keyword>
<dbReference type="GO" id="GO:0005524">
    <property type="term" value="F:ATP binding"/>
    <property type="evidence" value="ECO:0007669"/>
    <property type="project" value="InterPro"/>
</dbReference>
<organism evidence="2 3">
    <name type="scientific">Mesorhabditis belari</name>
    <dbReference type="NCBI Taxonomy" id="2138241"/>
    <lineage>
        <taxon>Eukaryota</taxon>
        <taxon>Metazoa</taxon>
        <taxon>Ecdysozoa</taxon>
        <taxon>Nematoda</taxon>
        <taxon>Chromadorea</taxon>
        <taxon>Rhabditida</taxon>
        <taxon>Rhabditina</taxon>
        <taxon>Rhabditomorpha</taxon>
        <taxon>Rhabditoidea</taxon>
        <taxon>Rhabditidae</taxon>
        <taxon>Mesorhabditinae</taxon>
        <taxon>Mesorhabditis</taxon>
    </lineage>
</organism>
<sequence length="453" mass="52469">MTSIAERRKQFLAKKRRKAADNDDDQEKLIAITENYSVYTKSGQMVKHFHKESLKALQKEMEILRSLEHKNIVKFYATDDSAFKIVMERYEKGSLQKLVHEPMYTYTMTTLTIGDFGSAFYYNKGENSTITSELDKNIGSPSPAVSPNEITHKSDIYSAGIVLWELCERRRPFQFVDNVFNALLEELDVKNEKLKKLTASCANHVPEKRPSASEALEVLQEIENVYDKFSFLPEFKQDETQLIRPIGFDAFLKSFLLLASCTMLEILPPLIQRMNACLEKLAELLEIFEWPAYLKVFLNVNTGEEWYYFGETPCENIPFHQHILMRKSDWKVKVLFGVWEGKTTLVIENKYHIKQQKLQLMGCEWITHEWIVDQIRTLQLKRDTLIGLLLKDERDTHAFEANGSMIWRTDDAGAVDMVLMLAFITAPKETLLSYYGCSKENLASYEGGELVER</sequence>
<dbReference type="SUPFAM" id="SSF56112">
    <property type="entry name" value="Protein kinase-like (PK-like)"/>
    <property type="match status" value="1"/>
</dbReference>
<dbReference type="Gene3D" id="1.10.510.10">
    <property type="entry name" value="Transferase(Phosphotransferase) domain 1"/>
    <property type="match status" value="2"/>
</dbReference>
<dbReference type="InterPro" id="IPR051681">
    <property type="entry name" value="Ser/Thr_Kinases-Pseudokinases"/>
</dbReference>
<dbReference type="GO" id="GO:0004674">
    <property type="term" value="F:protein serine/threonine kinase activity"/>
    <property type="evidence" value="ECO:0007669"/>
    <property type="project" value="TreeGrafter"/>
</dbReference>
<dbReference type="InterPro" id="IPR011009">
    <property type="entry name" value="Kinase-like_dom_sf"/>
</dbReference>
<name>A0AAF3EXG0_9BILA</name>
<dbReference type="Pfam" id="PF00069">
    <property type="entry name" value="Pkinase"/>
    <property type="match status" value="1"/>
</dbReference>
<dbReference type="WBParaSite" id="MBELARI_LOCUS18887">
    <property type="protein sequence ID" value="MBELARI_LOCUS18887"/>
    <property type="gene ID" value="MBELARI_LOCUS18887"/>
</dbReference>
<dbReference type="AlphaFoldDB" id="A0AAF3EXG0"/>
<dbReference type="Proteomes" id="UP000887575">
    <property type="component" value="Unassembled WGS sequence"/>
</dbReference>
<feature type="domain" description="Protein kinase" evidence="1">
    <location>
        <begin position="1"/>
        <end position="232"/>
    </location>
</feature>
<evidence type="ECO:0000259" key="1">
    <source>
        <dbReference type="PROSITE" id="PS50011"/>
    </source>
</evidence>
<proteinExistence type="predicted"/>
<protein>
    <recommendedName>
        <fullName evidence="1">Protein kinase domain-containing protein</fullName>
    </recommendedName>
</protein>
<dbReference type="InterPro" id="IPR001245">
    <property type="entry name" value="Ser-Thr/Tyr_kinase_cat_dom"/>
</dbReference>
<evidence type="ECO:0000313" key="3">
    <source>
        <dbReference type="WBParaSite" id="MBELARI_LOCUS18887"/>
    </source>
</evidence>